<dbReference type="AlphaFoldDB" id="A0A0M0LDD7"/>
<keyword evidence="12" id="KW-1185">Reference proteome</keyword>
<evidence type="ECO:0000256" key="7">
    <source>
        <dbReference type="ARBA" id="ARBA00022729"/>
    </source>
</evidence>
<dbReference type="GO" id="GO:0030288">
    <property type="term" value="C:outer membrane-bounded periplasmic space"/>
    <property type="evidence" value="ECO:0007669"/>
    <property type="project" value="TreeGrafter"/>
</dbReference>
<organism evidence="11 12">
    <name type="scientific">Viridibacillus arvi</name>
    <dbReference type="NCBI Taxonomy" id="263475"/>
    <lineage>
        <taxon>Bacteria</taxon>
        <taxon>Bacillati</taxon>
        <taxon>Bacillota</taxon>
        <taxon>Bacilli</taxon>
        <taxon>Bacillales</taxon>
        <taxon>Caryophanaceae</taxon>
        <taxon>Viridibacillus</taxon>
    </lineage>
</organism>
<dbReference type="PANTHER" id="PTHR30290">
    <property type="entry name" value="PERIPLASMIC BINDING COMPONENT OF ABC TRANSPORTER"/>
    <property type="match status" value="1"/>
</dbReference>
<dbReference type="EMBL" id="LILB01000005">
    <property type="protein sequence ID" value="KOO49105.1"/>
    <property type="molecule type" value="Genomic_DNA"/>
</dbReference>
<dbReference type="SUPFAM" id="SSF53850">
    <property type="entry name" value="Periplasmic binding protein-like II"/>
    <property type="match status" value="1"/>
</dbReference>
<evidence type="ECO:0000259" key="10">
    <source>
        <dbReference type="Pfam" id="PF00496"/>
    </source>
</evidence>
<comment type="function">
    <text evidence="1">Part of the ABC transporter complex GsiABCD involved in glutathione import. Binds glutathione.</text>
</comment>
<dbReference type="Proteomes" id="UP000036867">
    <property type="component" value="Unassembled WGS sequence"/>
</dbReference>
<evidence type="ECO:0000256" key="3">
    <source>
        <dbReference type="ARBA" id="ARBA00004418"/>
    </source>
</evidence>
<evidence type="ECO:0000313" key="12">
    <source>
        <dbReference type="Proteomes" id="UP000036867"/>
    </source>
</evidence>
<dbReference type="InterPro" id="IPR023765">
    <property type="entry name" value="SBP_5_CS"/>
</dbReference>
<dbReference type="PATRIC" id="fig|263475.3.peg.3642"/>
<gene>
    <name evidence="11" type="ORF">AMD00_11975</name>
</gene>
<comment type="caution">
    <text evidence="11">The sequence shown here is derived from an EMBL/GenBank/DDBJ whole genome shotgun (WGS) entry which is preliminary data.</text>
</comment>
<evidence type="ECO:0000256" key="1">
    <source>
        <dbReference type="ARBA" id="ARBA00003489"/>
    </source>
</evidence>
<reference evidence="12" key="1">
    <citation type="submission" date="2015-08" db="EMBL/GenBank/DDBJ databases">
        <title>Fjat-10028 dsm 16317.</title>
        <authorList>
            <person name="Liu B."/>
            <person name="Wang J."/>
            <person name="Zhu Y."/>
            <person name="Liu G."/>
            <person name="Chen Q."/>
            <person name="Chen Z."/>
            <person name="Lan J."/>
            <person name="Che J."/>
            <person name="Ge C."/>
            <person name="Shi H."/>
            <person name="Pan Z."/>
            <person name="Liu X."/>
        </authorList>
    </citation>
    <scope>NUCLEOTIDE SEQUENCE [LARGE SCALE GENOMIC DNA]</scope>
    <source>
        <strain evidence="12">DSM 16317</strain>
    </source>
</reference>
<dbReference type="InterPro" id="IPR000914">
    <property type="entry name" value="SBP_5_dom"/>
</dbReference>
<dbReference type="STRING" id="263475.AMD00_11975"/>
<evidence type="ECO:0000256" key="4">
    <source>
        <dbReference type="ARBA" id="ARBA00005695"/>
    </source>
</evidence>
<evidence type="ECO:0000256" key="6">
    <source>
        <dbReference type="ARBA" id="ARBA00022448"/>
    </source>
</evidence>
<protein>
    <recommendedName>
        <fullName evidence="5">Glutathione-binding protein GsiB</fullName>
    </recommendedName>
</protein>
<comment type="subcellular location">
    <subcellularLocation>
        <location evidence="2">Cell membrane</location>
        <topology evidence="2">Lipid-anchor</topology>
    </subcellularLocation>
    <subcellularLocation>
        <location evidence="3">Periplasm</location>
    </subcellularLocation>
</comment>
<dbReference type="Gene3D" id="3.90.76.10">
    <property type="entry name" value="Dipeptide-binding Protein, Domain 1"/>
    <property type="match status" value="1"/>
</dbReference>
<feature type="chain" id="PRO_5038682410" description="Glutathione-binding protein GsiB" evidence="9">
    <location>
        <begin position="23"/>
        <end position="525"/>
    </location>
</feature>
<dbReference type="InterPro" id="IPR039424">
    <property type="entry name" value="SBP_5"/>
</dbReference>
<dbReference type="PIRSF" id="PIRSF002741">
    <property type="entry name" value="MppA"/>
    <property type="match status" value="1"/>
</dbReference>
<evidence type="ECO:0000256" key="9">
    <source>
        <dbReference type="SAM" id="SignalP"/>
    </source>
</evidence>
<dbReference type="Gene3D" id="3.10.105.10">
    <property type="entry name" value="Dipeptide-binding Protein, Domain 3"/>
    <property type="match status" value="1"/>
</dbReference>
<dbReference type="CDD" id="cd08499">
    <property type="entry name" value="PBP2_Ylib_like"/>
    <property type="match status" value="1"/>
</dbReference>
<feature type="signal peptide" evidence="9">
    <location>
        <begin position="1"/>
        <end position="22"/>
    </location>
</feature>
<dbReference type="PROSITE" id="PS51257">
    <property type="entry name" value="PROKAR_LIPOPROTEIN"/>
    <property type="match status" value="1"/>
</dbReference>
<dbReference type="OrthoDB" id="9796817at2"/>
<dbReference type="GeneID" id="301136813"/>
<name>A0A0M0LDD7_9BACL</name>
<keyword evidence="6" id="KW-0813">Transport</keyword>
<evidence type="ECO:0000256" key="8">
    <source>
        <dbReference type="ARBA" id="ARBA00022764"/>
    </source>
</evidence>
<dbReference type="PROSITE" id="PS01040">
    <property type="entry name" value="SBP_BACTERIAL_5"/>
    <property type="match status" value="1"/>
</dbReference>
<dbReference type="GO" id="GO:0042938">
    <property type="term" value="P:dipeptide transport"/>
    <property type="evidence" value="ECO:0007669"/>
    <property type="project" value="TreeGrafter"/>
</dbReference>
<evidence type="ECO:0000313" key="11">
    <source>
        <dbReference type="EMBL" id="KOO49105.1"/>
    </source>
</evidence>
<evidence type="ECO:0000256" key="2">
    <source>
        <dbReference type="ARBA" id="ARBA00004193"/>
    </source>
</evidence>
<dbReference type="InterPro" id="IPR030678">
    <property type="entry name" value="Peptide/Ni-bd"/>
</dbReference>
<dbReference type="RefSeq" id="WP_053417296.1">
    <property type="nucleotide sequence ID" value="NZ_LILB01000005.1"/>
</dbReference>
<dbReference type="GO" id="GO:1904680">
    <property type="term" value="F:peptide transmembrane transporter activity"/>
    <property type="evidence" value="ECO:0007669"/>
    <property type="project" value="TreeGrafter"/>
</dbReference>
<evidence type="ECO:0000256" key="5">
    <source>
        <dbReference type="ARBA" id="ARBA00017393"/>
    </source>
</evidence>
<keyword evidence="7 9" id="KW-0732">Signal</keyword>
<feature type="domain" description="Solute-binding protein family 5" evidence="10">
    <location>
        <begin position="84"/>
        <end position="440"/>
    </location>
</feature>
<accession>A0A0M0LDD7</accession>
<comment type="similarity">
    <text evidence="4">Belongs to the bacterial solute-binding protein 5 family.</text>
</comment>
<dbReference type="Pfam" id="PF00496">
    <property type="entry name" value="SBP_bac_5"/>
    <property type="match status" value="1"/>
</dbReference>
<dbReference type="Gene3D" id="3.40.190.10">
    <property type="entry name" value="Periplasmic binding protein-like II"/>
    <property type="match status" value="1"/>
</dbReference>
<proteinExistence type="inferred from homology"/>
<dbReference type="GO" id="GO:0043190">
    <property type="term" value="C:ATP-binding cassette (ABC) transporter complex"/>
    <property type="evidence" value="ECO:0007669"/>
    <property type="project" value="InterPro"/>
</dbReference>
<keyword evidence="8" id="KW-0574">Periplasm</keyword>
<dbReference type="PANTHER" id="PTHR30290:SF32">
    <property type="entry name" value="GLUTATHIONE-BINDING PROTEIN GSIB"/>
    <property type="match status" value="1"/>
</dbReference>
<sequence length="525" mass="58194">MFKRRSFILLSMLLVLSLILVACSGEKSSEGSSSKGNSGAKKDLVVAVSANFVTLDPHDSNNTLDNSVQKTMMEGLLGFDKDMKVIPKLAESYEANDDATEFTFKLRKGVKFQDGTDFNADAVKVNFDRISNPDNALKRYSLFSNIKETTVIDDYTVKFTLKESFAAMINNFAHPSAMIHSPKSLEEKKKEVSKGPVGTGPYEFVSWDSSDIIKVKKFDGYWNADGPKADSITFKPVPENGARTAMIQTGEADFVYPVPTEQIDSLKNSDVSVENNPSIVVNYLSMNVKKKPFDDIRVRQALNYAIDKEALIQVVYNGYASQATSVIGKQVKFYSEQEPFAYDVEKAKALLKEAGLEKGFKTKVWATNSSNYIKAMEFIQQSLAELKIDLEVVPMESGTLDSSLWSVDKPEDSKVELYFGGWSPSTGEADWGIRPLLGGDSFPPNSYNISYYSNEKVNKLLKDALATSDEGARTKAYNEIQSTIWNDVPWVAVSNPDTIFAKKKNINGMVLLPDGSLSIDQLTIE</sequence>